<organism evidence="2 3">
    <name type="scientific">Aspergillus violaceofuscus (strain CBS 115571)</name>
    <dbReference type="NCBI Taxonomy" id="1450538"/>
    <lineage>
        <taxon>Eukaryota</taxon>
        <taxon>Fungi</taxon>
        <taxon>Dikarya</taxon>
        <taxon>Ascomycota</taxon>
        <taxon>Pezizomycotina</taxon>
        <taxon>Eurotiomycetes</taxon>
        <taxon>Eurotiomycetidae</taxon>
        <taxon>Eurotiales</taxon>
        <taxon>Aspergillaceae</taxon>
        <taxon>Aspergillus</taxon>
    </lineage>
</organism>
<evidence type="ECO:0008006" key="4">
    <source>
        <dbReference type="Google" id="ProtNLM"/>
    </source>
</evidence>
<keyword evidence="1" id="KW-0732">Signal</keyword>
<accession>A0A2V5H4E2</accession>
<name>A0A2V5H4E2_ASPV1</name>
<dbReference type="EMBL" id="KZ825169">
    <property type="protein sequence ID" value="PYI16474.1"/>
    <property type="molecule type" value="Genomic_DNA"/>
</dbReference>
<sequence length="81" mass="8988">MDKSTGLASSILIFVLVRLAWCLNGKLISAGMQYICNRVGTILSCLPQVNGSNLSLKHTQSTEMHKGHRDIPRNYHMTCGR</sequence>
<dbReference type="Proteomes" id="UP000249829">
    <property type="component" value="Unassembled WGS sequence"/>
</dbReference>
<proteinExistence type="predicted"/>
<evidence type="ECO:0000256" key="1">
    <source>
        <dbReference type="SAM" id="SignalP"/>
    </source>
</evidence>
<feature type="signal peptide" evidence="1">
    <location>
        <begin position="1"/>
        <end position="22"/>
    </location>
</feature>
<protein>
    <recommendedName>
        <fullName evidence="4">Secreted protein</fullName>
    </recommendedName>
</protein>
<evidence type="ECO:0000313" key="2">
    <source>
        <dbReference type="EMBL" id="PYI16474.1"/>
    </source>
</evidence>
<dbReference type="AlphaFoldDB" id="A0A2V5H4E2"/>
<keyword evidence="3" id="KW-1185">Reference proteome</keyword>
<reference evidence="2 3" key="1">
    <citation type="submission" date="2018-02" db="EMBL/GenBank/DDBJ databases">
        <title>The genomes of Aspergillus section Nigri reveals drivers in fungal speciation.</title>
        <authorList>
            <consortium name="DOE Joint Genome Institute"/>
            <person name="Vesth T.C."/>
            <person name="Nybo J."/>
            <person name="Theobald S."/>
            <person name="Brandl J."/>
            <person name="Frisvad J.C."/>
            <person name="Nielsen K.F."/>
            <person name="Lyhne E.K."/>
            <person name="Kogle M.E."/>
            <person name="Kuo A."/>
            <person name="Riley R."/>
            <person name="Clum A."/>
            <person name="Nolan M."/>
            <person name="Lipzen A."/>
            <person name="Salamov A."/>
            <person name="Henrissat B."/>
            <person name="Wiebenga A."/>
            <person name="De vries R.P."/>
            <person name="Grigoriev I.V."/>
            <person name="Mortensen U.H."/>
            <person name="Andersen M.R."/>
            <person name="Baker S.E."/>
        </authorList>
    </citation>
    <scope>NUCLEOTIDE SEQUENCE [LARGE SCALE GENOMIC DNA]</scope>
    <source>
        <strain evidence="2 3">CBS 115571</strain>
    </source>
</reference>
<feature type="chain" id="PRO_5016124955" description="Secreted protein" evidence="1">
    <location>
        <begin position="23"/>
        <end position="81"/>
    </location>
</feature>
<evidence type="ECO:0000313" key="3">
    <source>
        <dbReference type="Proteomes" id="UP000249829"/>
    </source>
</evidence>
<gene>
    <name evidence="2" type="ORF">BO99DRAFT_221265</name>
</gene>